<dbReference type="InterPro" id="IPR025277">
    <property type="entry name" value="Apiosidase-like_cat_dom"/>
</dbReference>
<dbReference type="PANTHER" id="PTHR37836">
    <property type="entry name" value="LMO1036 PROTEIN"/>
    <property type="match status" value="1"/>
</dbReference>
<feature type="domain" description="Apiosidase-like catalytic" evidence="2">
    <location>
        <begin position="33"/>
        <end position="349"/>
    </location>
</feature>
<comment type="caution">
    <text evidence="3">The sequence shown here is derived from an EMBL/GenBank/DDBJ whole genome shotgun (WGS) entry which is preliminary data.</text>
</comment>
<dbReference type="EMBL" id="SJPZ01000002">
    <property type="protein sequence ID" value="TWU61894.1"/>
    <property type="molecule type" value="Genomic_DNA"/>
</dbReference>
<dbReference type="InterPro" id="IPR017853">
    <property type="entry name" value="GH"/>
</dbReference>
<dbReference type="Pfam" id="PF12904">
    <property type="entry name" value="Collagen_bind_2"/>
    <property type="match status" value="1"/>
</dbReference>
<accession>A0A5C6FKR5</accession>
<dbReference type="Proteomes" id="UP000316476">
    <property type="component" value="Unassembled WGS sequence"/>
</dbReference>
<dbReference type="OrthoDB" id="59486at2"/>
<sequence>MSNIPMRATILWLIVFSFFYTHAQAVQFPLRVSSNGRHLVDHQDAPFFVLCDTAWILNEATTLEQAKVYLDDCAEKEFSVVHAAIYFDGPFDRTKITDPDIDHFQKIKDTVAYARQKGIAVNLIPAWMGWRGESWGTLFTDLSQTEIENYATFVANQFREFDNVIYSVGGDYNPDFDPRTKQRDANYLKGYQIGNWMGHALKRANPQALCMYFSQGGYPSSQFFGKESWCDFHFVQFKDANHAQQYRLIKRDYEFHPTKPTYLGEFAYEYRFEGQRWPKTTPLQIRRSAYWALTSGACGYTYGRRGLWHFNSKAPYKVHRPWQDLLDCELSPGRCHMTQFARMFKRLDWHRLDPYHVNNLVTMGADEGTTAFTSSAIARDGSIAVAYFPTKKTSTIDLSKLAGDQIEAQWFDPVSGRYHHVSGSPFDRVQVPLTPPGENSEGSTDWVLILHSVLDVKN</sequence>
<dbReference type="Pfam" id="PF13204">
    <property type="entry name" value="Apiosidase"/>
    <property type="match status" value="1"/>
</dbReference>
<dbReference type="SUPFAM" id="SSF51445">
    <property type="entry name" value="(Trans)glycosidases"/>
    <property type="match status" value="1"/>
</dbReference>
<evidence type="ECO:0000259" key="2">
    <source>
        <dbReference type="Pfam" id="PF13204"/>
    </source>
</evidence>
<dbReference type="AlphaFoldDB" id="A0A5C6FKR5"/>
<organism evidence="3 4">
    <name type="scientific">Crateriforma conspicua</name>
    <dbReference type="NCBI Taxonomy" id="2527996"/>
    <lineage>
        <taxon>Bacteria</taxon>
        <taxon>Pseudomonadati</taxon>
        <taxon>Planctomycetota</taxon>
        <taxon>Planctomycetia</taxon>
        <taxon>Planctomycetales</taxon>
        <taxon>Planctomycetaceae</taxon>
        <taxon>Crateriforma</taxon>
    </lineage>
</organism>
<evidence type="ECO:0000259" key="1">
    <source>
        <dbReference type="Pfam" id="PF12904"/>
    </source>
</evidence>
<proteinExistence type="predicted"/>
<evidence type="ECO:0000313" key="3">
    <source>
        <dbReference type="EMBL" id="TWU61894.1"/>
    </source>
</evidence>
<dbReference type="InterPro" id="IPR024749">
    <property type="entry name" value="Collagen-bd_put"/>
</dbReference>
<reference evidence="3 4" key="1">
    <citation type="submission" date="2019-02" db="EMBL/GenBank/DDBJ databases">
        <title>Deep-cultivation of Planctomycetes and their phenomic and genomic characterization uncovers novel biology.</title>
        <authorList>
            <person name="Wiegand S."/>
            <person name="Jogler M."/>
            <person name="Boedeker C."/>
            <person name="Pinto D."/>
            <person name="Vollmers J."/>
            <person name="Rivas-Marin E."/>
            <person name="Kohn T."/>
            <person name="Peeters S.H."/>
            <person name="Heuer A."/>
            <person name="Rast P."/>
            <person name="Oberbeckmann S."/>
            <person name="Bunk B."/>
            <person name="Jeske O."/>
            <person name="Meyerdierks A."/>
            <person name="Storesund J.E."/>
            <person name="Kallscheuer N."/>
            <person name="Luecker S."/>
            <person name="Lage O.M."/>
            <person name="Pohl T."/>
            <person name="Merkel B.J."/>
            <person name="Hornburger P."/>
            <person name="Mueller R.-W."/>
            <person name="Bruemmer F."/>
            <person name="Labrenz M."/>
            <person name="Spormann A.M."/>
            <person name="Op Den Camp H."/>
            <person name="Overmann J."/>
            <person name="Amann R."/>
            <person name="Jetten M.S.M."/>
            <person name="Mascher T."/>
            <person name="Medema M.H."/>
            <person name="Devos D.P."/>
            <person name="Kaster A.-K."/>
            <person name="Ovreas L."/>
            <person name="Rohde M."/>
            <person name="Galperin M.Y."/>
            <person name="Jogler C."/>
        </authorList>
    </citation>
    <scope>NUCLEOTIDE SEQUENCE [LARGE SCALE GENOMIC DNA]</scope>
    <source>
        <strain evidence="3 4">V7</strain>
    </source>
</reference>
<feature type="domain" description="Putative collagen-binding" evidence="1">
    <location>
        <begin position="378"/>
        <end position="450"/>
    </location>
</feature>
<dbReference type="PANTHER" id="PTHR37836:SF2">
    <property type="entry name" value="DUF4038 DOMAIN-CONTAINING PROTEIN"/>
    <property type="match status" value="1"/>
</dbReference>
<name>A0A5C6FKR5_9PLAN</name>
<dbReference type="RefSeq" id="WP_146414674.1">
    <property type="nucleotide sequence ID" value="NZ_SJPZ01000002.1"/>
</dbReference>
<evidence type="ECO:0000313" key="4">
    <source>
        <dbReference type="Proteomes" id="UP000316476"/>
    </source>
</evidence>
<dbReference type="Gene3D" id="3.20.20.80">
    <property type="entry name" value="Glycosidases"/>
    <property type="match status" value="1"/>
</dbReference>
<protein>
    <submittedName>
        <fullName evidence="3">Putative endoglucanase</fullName>
    </submittedName>
</protein>
<gene>
    <name evidence="3" type="ORF">V7x_35840</name>
</gene>